<organism evidence="1 2">
    <name type="scientific">Lederbergia graminis</name>
    <dbReference type="NCBI Taxonomy" id="735518"/>
    <lineage>
        <taxon>Bacteria</taxon>
        <taxon>Bacillati</taxon>
        <taxon>Bacillota</taxon>
        <taxon>Bacilli</taxon>
        <taxon>Bacillales</taxon>
        <taxon>Bacillaceae</taxon>
        <taxon>Lederbergia</taxon>
    </lineage>
</organism>
<sequence length="253" mass="28846">MWKKSWLLFVLFGIGFVLNHAVFATESVQTLLEYRHDVTGDGKPEKITVYGIPFETGSGFLREIWAIIELNNGETLRIDYEGGYEPKLEFADFNHDNVDDILFSSPTGGSGGLYNYALHTVKDNKLEEIPLPSPLPIESSFQDNFKASIKIPGIEETIILDVSDRKDEYIRLGLYQKNGLLNEPMELMLDPIAMFEVIEMEGKEGYGLKSFRQVSGAYHADQLGRVEVEWYYENGEWNPIHVEWVPTGVKTRK</sequence>
<reference evidence="2" key="1">
    <citation type="journal article" date="2019" name="Int. J. Syst. Evol. Microbiol.">
        <title>The Global Catalogue of Microorganisms (GCM) 10K type strain sequencing project: providing services to taxonomists for standard genome sequencing and annotation.</title>
        <authorList>
            <consortium name="The Broad Institute Genomics Platform"/>
            <consortium name="The Broad Institute Genome Sequencing Center for Infectious Disease"/>
            <person name="Wu L."/>
            <person name="Ma J."/>
        </authorList>
    </citation>
    <scope>NUCLEOTIDE SEQUENCE [LARGE SCALE GENOMIC DNA]</scope>
    <source>
        <strain evidence="2">CGMCC 1.12237</strain>
    </source>
</reference>
<dbReference type="SUPFAM" id="SSF69318">
    <property type="entry name" value="Integrin alpha N-terminal domain"/>
    <property type="match status" value="1"/>
</dbReference>
<protein>
    <submittedName>
        <fullName evidence="1">Uncharacterized protein</fullName>
    </submittedName>
</protein>
<dbReference type="Proteomes" id="UP001596147">
    <property type="component" value="Unassembled WGS sequence"/>
</dbReference>
<comment type="caution">
    <text evidence="1">The sequence shown here is derived from an EMBL/GenBank/DDBJ whole genome shotgun (WGS) entry which is preliminary data.</text>
</comment>
<dbReference type="EMBL" id="JBHSMC010000046">
    <property type="protein sequence ID" value="MFC5467060.1"/>
    <property type="molecule type" value="Genomic_DNA"/>
</dbReference>
<evidence type="ECO:0000313" key="1">
    <source>
        <dbReference type="EMBL" id="MFC5467060.1"/>
    </source>
</evidence>
<dbReference type="RefSeq" id="WP_382355936.1">
    <property type="nucleotide sequence ID" value="NZ_JBHSMC010000046.1"/>
</dbReference>
<keyword evidence="2" id="KW-1185">Reference proteome</keyword>
<proteinExistence type="predicted"/>
<evidence type="ECO:0000313" key="2">
    <source>
        <dbReference type="Proteomes" id="UP001596147"/>
    </source>
</evidence>
<dbReference type="InterPro" id="IPR028994">
    <property type="entry name" value="Integrin_alpha_N"/>
</dbReference>
<accession>A0ABW0LMD4</accession>
<gene>
    <name evidence="1" type="ORF">ACFPM4_20240</name>
</gene>
<name>A0ABW0LMD4_9BACI</name>